<dbReference type="EnsemblMetazoa" id="CLYHEMT023389.2">
    <property type="protein sequence ID" value="CLYHEMP023389.2"/>
    <property type="gene ID" value="CLYHEMG023389"/>
</dbReference>
<dbReference type="InterPro" id="IPR052925">
    <property type="entry name" value="Phage_Integrase-like_Recomb"/>
</dbReference>
<protein>
    <recommendedName>
        <fullName evidence="4">Tyr recombinase domain-containing protein</fullName>
    </recommendedName>
</protein>
<dbReference type="Pfam" id="PF00589">
    <property type="entry name" value="Phage_integrase"/>
    <property type="match status" value="1"/>
</dbReference>
<dbReference type="Proteomes" id="UP000594262">
    <property type="component" value="Unplaced"/>
</dbReference>
<accession>A0A7M6DQV0</accession>
<dbReference type="Gene3D" id="1.10.443.10">
    <property type="entry name" value="Intergrase catalytic core"/>
    <property type="match status" value="1"/>
</dbReference>
<feature type="compositionally biased region" description="Polar residues" evidence="3">
    <location>
        <begin position="12"/>
        <end position="23"/>
    </location>
</feature>
<dbReference type="OrthoDB" id="5949962at2759"/>
<dbReference type="AlphaFoldDB" id="A0A7M6DQV0"/>
<dbReference type="InterPro" id="IPR010998">
    <property type="entry name" value="Integrase_recombinase_N"/>
</dbReference>
<evidence type="ECO:0000256" key="2">
    <source>
        <dbReference type="ARBA" id="ARBA00023172"/>
    </source>
</evidence>
<keyword evidence="2" id="KW-0233">DNA recombination</keyword>
<reference evidence="5" key="1">
    <citation type="submission" date="2021-01" db="UniProtKB">
        <authorList>
            <consortium name="EnsemblMetazoa"/>
        </authorList>
    </citation>
    <scope>IDENTIFICATION</scope>
</reference>
<evidence type="ECO:0000256" key="3">
    <source>
        <dbReference type="SAM" id="MobiDB-lite"/>
    </source>
</evidence>
<name>A0A7M6DQV0_9CNID</name>
<sequence length="532" mass="59981">MSKKPSEKSKSTDGGTTSGNETLTVTYEQLRTLVNDVVEKDFGPQIMKSTKDTVKAASVQSAENHSTNLAKLKKKLERKRANDNIVLKKTGHQDQFAHNTAVLETIEDTLEFMEETDVDGMKEALNKDLLHHDQRYTWCVLCANASVQTRLSRQCLCTNVFEEFVLHLEAHRLTDGKVQRYEINYFFYFIFRQIMPPPSLKEKLATIRNESLKQKAEGLPVLLESAYAKSTLRKYKPAWEKWVSWAGPFDEVNCCPADPFYVAVYLNDLTNSLATEGTLTAAILGIRWGHLTSGFESPTDHSLVKLALEGGKRIIAEKNSIGGKRRRKEPLSSDIIKSLAETYATSSNLLDIRFTLMVILGFAGFFRISEMLRIQTKDLTFDQTGATIFLPISKTDQQRQGNLVFISRTKSKSCPIHWLRKYLSLSGLRYKSEAYLFCRLYKTKSGHNAHGHLPISYSTALSSFKTNLSKITDSAKYGLHSLRSGGATEAANNGVSDRLISKHGRWSSNTSRNIYIKDKTEIRFKISQSLGI</sequence>
<proteinExistence type="predicted"/>
<dbReference type="PROSITE" id="PS51898">
    <property type="entry name" value="TYR_RECOMBINASE"/>
    <property type="match status" value="1"/>
</dbReference>
<keyword evidence="6" id="KW-1185">Reference proteome</keyword>
<dbReference type="GO" id="GO:0006310">
    <property type="term" value="P:DNA recombination"/>
    <property type="evidence" value="ECO:0007669"/>
    <property type="project" value="UniProtKB-KW"/>
</dbReference>
<organism evidence="5 6">
    <name type="scientific">Clytia hemisphaerica</name>
    <dbReference type="NCBI Taxonomy" id="252671"/>
    <lineage>
        <taxon>Eukaryota</taxon>
        <taxon>Metazoa</taxon>
        <taxon>Cnidaria</taxon>
        <taxon>Hydrozoa</taxon>
        <taxon>Hydroidolina</taxon>
        <taxon>Leptothecata</taxon>
        <taxon>Obeliida</taxon>
        <taxon>Clytiidae</taxon>
        <taxon>Clytia</taxon>
    </lineage>
</organism>
<dbReference type="GO" id="GO:0003677">
    <property type="term" value="F:DNA binding"/>
    <property type="evidence" value="ECO:0007669"/>
    <property type="project" value="UniProtKB-KW"/>
</dbReference>
<evidence type="ECO:0000259" key="4">
    <source>
        <dbReference type="PROSITE" id="PS51898"/>
    </source>
</evidence>
<evidence type="ECO:0000313" key="6">
    <source>
        <dbReference type="Proteomes" id="UP000594262"/>
    </source>
</evidence>
<feature type="region of interest" description="Disordered" evidence="3">
    <location>
        <begin position="1"/>
        <end position="23"/>
    </location>
</feature>
<dbReference type="InterPro" id="IPR011010">
    <property type="entry name" value="DNA_brk_join_enz"/>
</dbReference>
<dbReference type="SUPFAM" id="SSF47823">
    <property type="entry name" value="lambda integrase-like, N-terminal domain"/>
    <property type="match status" value="1"/>
</dbReference>
<dbReference type="PANTHER" id="PTHR34605:SF4">
    <property type="entry name" value="DNA ADENINE METHYLTRANSFERASE"/>
    <property type="match status" value="1"/>
</dbReference>
<dbReference type="InterPro" id="IPR013762">
    <property type="entry name" value="Integrase-like_cat_sf"/>
</dbReference>
<evidence type="ECO:0000313" key="5">
    <source>
        <dbReference type="EnsemblMetazoa" id="CLYHEMP023389.2"/>
    </source>
</evidence>
<feature type="compositionally biased region" description="Basic and acidic residues" evidence="3">
    <location>
        <begin position="1"/>
        <end position="11"/>
    </location>
</feature>
<feature type="domain" description="Tyr recombinase" evidence="4">
    <location>
        <begin position="326"/>
        <end position="529"/>
    </location>
</feature>
<dbReference type="PANTHER" id="PTHR34605">
    <property type="entry name" value="PHAGE_INTEGRASE DOMAIN-CONTAINING PROTEIN"/>
    <property type="match status" value="1"/>
</dbReference>
<keyword evidence="1" id="KW-0238">DNA-binding</keyword>
<evidence type="ECO:0000256" key="1">
    <source>
        <dbReference type="ARBA" id="ARBA00023125"/>
    </source>
</evidence>
<dbReference type="InterPro" id="IPR002104">
    <property type="entry name" value="Integrase_catalytic"/>
</dbReference>
<dbReference type="SUPFAM" id="SSF56349">
    <property type="entry name" value="DNA breaking-rejoining enzymes"/>
    <property type="match status" value="1"/>
</dbReference>
<dbReference type="Gene3D" id="1.10.150.130">
    <property type="match status" value="1"/>
</dbReference>
<dbReference type="GO" id="GO:0015074">
    <property type="term" value="P:DNA integration"/>
    <property type="evidence" value="ECO:0007669"/>
    <property type="project" value="InterPro"/>
</dbReference>